<evidence type="ECO:0000256" key="2">
    <source>
        <dbReference type="SAM" id="SignalP"/>
    </source>
</evidence>
<feature type="compositionally biased region" description="Low complexity" evidence="1">
    <location>
        <begin position="255"/>
        <end position="270"/>
    </location>
</feature>
<feature type="domain" description="Chitin-binding type-2" evidence="3">
    <location>
        <begin position="117"/>
        <end position="178"/>
    </location>
</feature>
<dbReference type="PANTHER" id="PTHR20987:SF0">
    <property type="entry name" value="CHITIN-BINDING TYPE-2 DOMAIN-CONTAINING PROTEIN-RELATED"/>
    <property type="match status" value="1"/>
</dbReference>
<organism evidence="4 5">
    <name type="scientific">Anopheles atroparvus</name>
    <name type="common">European mosquito</name>
    <dbReference type="NCBI Taxonomy" id="41427"/>
    <lineage>
        <taxon>Eukaryota</taxon>
        <taxon>Metazoa</taxon>
        <taxon>Ecdysozoa</taxon>
        <taxon>Arthropoda</taxon>
        <taxon>Hexapoda</taxon>
        <taxon>Insecta</taxon>
        <taxon>Pterygota</taxon>
        <taxon>Neoptera</taxon>
        <taxon>Endopterygota</taxon>
        <taxon>Diptera</taxon>
        <taxon>Nematocera</taxon>
        <taxon>Culicoidea</taxon>
        <taxon>Culicidae</taxon>
        <taxon>Anophelinae</taxon>
        <taxon>Anopheles</taxon>
    </lineage>
</organism>
<reference evidence="4" key="1">
    <citation type="submission" date="2024-04" db="UniProtKB">
        <authorList>
            <consortium name="EnsemblMetazoa"/>
        </authorList>
    </citation>
    <scope>IDENTIFICATION</scope>
    <source>
        <strain evidence="4">EBRO</strain>
    </source>
</reference>
<feature type="compositionally biased region" description="Low complexity" evidence="1">
    <location>
        <begin position="358"/>
        <end position="400"/>
    </location>
</feature>
<name>A0AAG5DXB5_ANOAO</name>
<feature type="compositionally biased region" description="Low complexity" evidence="1">
    <location>
        <begin position="308"/>
        <end position="350"/>
    </location>
</feature>
<dbReference type="EnsemblMetazoa" id="ENSAATROPT017663">
    <property type="protein sequence ID" value="ENSAATROPP015615"/>
    <property type="gene ID" value="ENSAATROPG014424"/>
</dbReference>
<dbReference type="GO" id="GO:0005576">
    <property type="term" value="C:extracellular region"/>
    <property type="evidence" value="ECO:0007669"/>
    <property type="project" value="InterPro"/>
</dbReference>
<feature type="compositionally biased region" description="Low complexity" evidence="1">
    <location>
        <begin position="458"/>
        <end position="499"/>
    </location>
</feature>
<evidence type="ECO:0000313" key="5">
    <source>
        <dbReference type="Proteomes" id="UP000075880"/>
    </source>
</evidence>
<proteinExistence type="predicted"/>
<feature type="region of interest" description="Disordered" evidence="1">
    <location>
        <begin position="250"/>
        <end position="499"/>
    </location>
</feature>
<dbReference type="PRINTS" id="PR01217">
    <property type="entry name" value="PRICHEXTENSN"/>
</dbReference>
<evidence type="ECO:0000313" key="4">
    <source>
        <dbReference type="EnsemblMetazoa" id="ENSAATROPP015615"/>
    </source>
</evidence>
<sequence>MRQVVAAIWILLHLLLEQSVTQDLAPSVGRITRSEYAACAGAGRMPNHDAEACETYYLCAVNTDGTLTVALAYCPLSTVFSPEKLQCVSASTYACPSASPDVVASAVTILPADESNPFQCTGAGRFPNPDSADCKLYYLCSRDQNGIMVSYNAQCPGETVFDAKQGSCVASAPGVCPSAPTPPPEEITTTVAQFVCSSAGRFPNEQSMDCKLYYLCSRDQNGIMVLNAAKCPLSTVFNPDELKCVPPESYTCPRATTEPTVTETPAPTTVDPSTTEAATPSETPSTTEVDSTSTTGSVTEITDEETIEPTVTDTPAPTTVDPPTTEEATPSETPTTTEVDSTSTTGSVTEITDEETIEPTVTDTPAPTTVDPPTTEEATPSETPTTTEVDSTSTTGSGTEITDEETIEPTVTDTPAPTTVDPPTTEAATPSETPTTTEVDSTSTTGSVTEITDEETIEPTVTDTPAPTTVDPPTTEEATPSETPTTTEVDSTSTTDEET</sequence>
<evidence type="ECO:0000259" key="3">
    <source>
        <dbReference type="PROSITE" id="PS50940"/>
    </source>
</evidence>
<dbReference type="InterPro" id="IPR036508">
    <property type="entry name" value="Chitin-bd_dom_sf"/>
</dbReference>
<dbReference type="PANTHER" id="PTHR20987">
    <property type="entry name" value="CHITIN-BINDING TYPE-2 DOMAIN-CONTAINING PROTEIN-RELATED"/>
    <property type="match status" value="1"/>
</dbReference>
<dbReference type="GO" id="GO:0008061">
    <property type="term" value="F:chitin binding"/>
    <property type="evidence" value="ECO:0007669"/>
    <property type="project" value="InterPro"/>
</dbReference>
<feature type="domain" description="Chitin-binding type-2" evidence="3">
    <location>
        <begin position="36"/>
        <end position="97"/>
    </location>
</feature>
<evidence type="ECO:0000256" key="1">
    <source>
        <dbReference type="SAM" id="MobiDB-lite"/>
    </source>
</evidence>
<dbReference type="Pfam" id="PF01607">
    <property type="entry name" value="CBM_14"/>
    <property type="match status" value="3"/>
</dbReference>
<feature type="compositionally biased region" description="Low complexity" evidence="1">
    <location>
        <begin position="408"/>
        <end position="450"/>
    </location>
</feature>
<feature type="chain" id="PRO_5042614670" description="Chitin-binding type-2 domain-containing protein" evidence="2">
    <location>
        <begin position="22"/>
        <end position="499"/>
    </location>
</feature>
<protein>
    <recommendedName>
        <fullName evidence="3">Chitin-binding type-2 domain-containing protein</fullName>
    </recommendedName>
</protein>
<keyword evidence="2" id="KW-0732">Signal</keyword>
<feature type="signal peptide" evidence="2">
    <location>
        <begin position="1"/>
        <end position="21"/>
    </location>
</feature>
<dbReference type="SMART" id="SM00494">
    <property type="entry name" value="ChtBD2"/>
    <property type="match status" value="3"/>
</dbReference>
<dbReference type="PROSITE" id="PS50940">
    <property type="entry name" value="CHIT_BIND_II"/>
    <property type="match status" value="3"/>
</dbReference>
<dbReference type="AlphaFoldDB" id="A0AAG5DXB5"/>
<keyword evidence="5" id="KW-1185">Reference proteome</keyword>
<dbReference type="SUPFAM" id="SSF57625">
    <property type="entry name" value="Invertebrate chitin-binding proteins"/>
    <property type="match status" value="3"/>
</dbReference>
<feature type="compositionally biased region" description="Polar residues" evidence="1">
    <location>
        <begin position="271"/>
        <end position="297"/>
    </location>
</feature>
<dbReference type="Proteomes" id="UP000075880">
    <property type="component" value="Unassembled WGS sequence"/>
</dbReference>
<accession>A0AAG5DXB5</accession>
<dbReference type="Gene3D" id="2.170.140.10">
    <property type="entry name" value="Chitin binding domain"/>
    <property type="match status" value="3"/>
</dbReference>
<feature type="domain" description="Chitin-binding type-2" evidence="3">
    <location>
        <begin position="193"/>
        <end position="254"/>
    </location>
</feature>
<dbReference type="InterPro" id="IPR002557">
    <property type="entry name" value="Chitin-bd_dom"/>
</dbReference>